<sequence length="278" mass="31366">MEIENFFKSTYEDVIISELFHAIKDSVRERLNDDSVISFSGGIDSSIIASISYSLGYDLTLITVGTKDSKDVENAFLVAKILNLKEPFIRAIERGEIRDALLAVMRIIKSKNPVQVAIATPFYFACKTAKEGGFGKILTGQGADELFGGYDRYKYMGERELEEALREDVMNITKDIKRDEAIARSQNLTLETPYLDRRVIKVASDIPVDLKIKRDADLVTRKYILKRLAEERISKELAGMEKKAMQYGSGVWKLMKKMAKDSGKGVGEFLSDLEDFDD</sequence>
<accession>A0A520KYG3</accession>
<keyword evidence="1" id="KW-0547">Nucleotide-binding</keyword>
<organism evidence="4 5">
    <name type="scientific">Candidatus Methanolliviera hydrocarbonicum</name>
    <dbReference type="NCBI Taxonomy" id="2491085"/>
    <lineage>
        <taxon>Archaea</taxon>
        <taxon>Methanobacteriati</taxon>
        <taxon>Methanobacteriota</taxon>
        <taxon>Candidatus Methanoliparia</taxon>
        <taxon>Candidatus Methanoliparales</taxon>
        <taxon>Candidatus Methanollivieraceae</taxon>
        <taxon>Candidatus Methanolliviera</taxon>
    </lineage>
</organism>
<dbReference type="GO" id="GO:0006529">
    <property type="term" value="P:asparagine biosynthetic process"/>
    <property type="evidence" value="ECO:0007669"/>
    <property type="project" value="InterPro"/>
</dbReference>
<evidence type="ECO:0000313" key="5">
    <source>
        <dbReference type="Proteomes" id="UP000320766"/>
    </source>
</evidence>
<dbReference type="InterPro" id="IPR014729">
    <property type="entry name" value="Rossmann-like_a/b/a_fold"/>
</dbReference>
<proteinExistence type="predicted"/>
<dbReference type="Proteomes" id="UP000320766">
    <property type="component" value="Unassembled WGS sequence"/>
</dbReference>
<feature type="domain" description="Asparagine synthetase" evidence="3">
    <location>
        <begin position="21"/>
        <end position="157"/>
    </location>
</feature>
<dbReference type="PANTHER" id="PTHR11772:SF2">
    <property type="entry name" value="ASPARAGINE SYNTHETASE [GLUTAMINE-HYDROLYZING]"/>
    <property type="match status" value="1"/>
</dbReference>
<reference evidence="4 5" key="1">
    <citation type="journal article" date="2019" name="Nat. Microbiol.">
        <title>Wide diversity of methane and short-chain alkane metabolisms in uncultured archaea.</title>
        <authorList>
            <person name="Borrel G."/>
            <person name="Adam P.S."/>
            <person name="McKay L.J."/>
            <person name="Chen L.X."/>
            <person name="Sierra-Garcia I.N."/>
            <person name="Sieber C.M."/>
            <person name="Letourneur Q."/>
            <person name="Ghozlane A."/>
            <person name="Andersen G.L."/>
            <person name="Li W.J."/>
            <person name="Hallam S.J."/>
            <person name="Muyzer G."/>
            <person name="de Oliveira V.M."/>
            <person name="Inskeep W.P."/>
            <person name="Banfield J.F."/>
            <person name="Gribaldo S."/>
        </authorList>
    </citation>
    <scope>NUCLEOTIDE SEQUENCE [LARGE SCALE GENOMIC DNA]</scope>
    <source>
        <strain evidence="4">NM1b</strain>
    </source>
</reference>
<dbReference type="GO" id="GO:0005829">
    <property type="term" value="C:cytosol"/>
    <property type="evidence" value="ECO:0007669"/>
    <property type="project" value="TreeGrafter"/>
</dbReference>
<keyword evidence="2" id="KW-0067">ATP-binding</keyword>
<dbReference type="InterPro" id="IPR001962">
    <property type="entry name" value="Asn_synthase"/>
</dbReference>
<dbReference type="SUPFAM" id="SSF52402">
    <property type="entry name" value="Adenine nucleotide alpha hydrolases-like"/>
    <property type="match status" value="1"/>
</dbReference>
<dbReference type="GO" id="GO:0004066">
    <property type="term" value="F:asparagine synthase (glutamine-hydrolyzing) activity"/>
    <property type="evidence" value="ECO:0007669"/>
    <property type="project" value="InterPro"/>
</dbReference>
<dbReference type="Gene3D" id="3.40.50.620">
    <property type="entry name" value="HUPs"/>
    <property type="match status" value="1"/>
</dbReference>
<dbReference type="InterPro" id="IPR050795">
    <property type="entry name" value="Asn_Synthetase"/>
</dbReference>
<name>A0A520KYG3_9EURY</name>
<gene>
    <name evidence="4" type="ORF">EF807_01800</name>
</gene>
<dbReference type="AlphaFoldDB" id="A0A520KYG3"/>
<dbReference type="Pfam" id="PF00733">
    <property type="entry name" value="Asn_synthase"/>
    <property type="match status" value="2"/>
</dbReference>
<evidence type="ECO:0000256" key="1">
    <source>
        <dbReference type="ARBA" id="ARBA00022741"/>
    </source>
</evidence>
<dbReference type="PANTHER" id="PTHR11772">
    <property type="entry name" value="ASPARAGINE SYNTHETASE"/>
    <property type="match status" value="1"/>
</dbReference>
<dbReference type="CDD" id="cd01991">
    <property type="entry name" value="Asn_synthase_B_C"/>
    <property type="match status" value="1"/>
</dbReference>
<evidence type="ECO:0000259" key="3">
    <source>
        <dbReference type="Pfam" id="PF00733"/>
    </source>
</evidence>
<comment type="caution">
    <text evidence="4">The sequence shown here is derived from an EMBL/GenBank/DDBJ whole genome shotgun (WGS) entry which is preliminary data.</text>
</comment>
<protein>
    <recommendedName>
        <fullName evidence="3">Asparagine synthetase domain-containing protein</fullName>
    </recommendedName>
</protein>
<evidence type="ECO:0000256" key="2">
    <source>
        <dbReference type="ARBA" id="ARBA00022840"/>
    </source>
</evidence>
<feature type="domain" description="Asparagine synthetase" evidence="3">
    <location>
        <begin position="173"/>
        <end position="259"/>
    </location>
</feature>
<dbReference type="GO" id="GO:0005524">
    <property type="term" value="F:ATP binding"/>
    <property type="evidence" value="ECO:0007669"/>
    <property type="project" value="UniProtKB-KW"/>
</dbReference>
<dbReference type="EMBL" id="RXIL01000032">
    <property type="protein sequence ID" value="RZN72005.1"/>
    <property type="molecule type" value="Genomic_DNA"/>
</dbReference>
<evidence type="ECO:0000313" key="4">
    <source>
        <dbReference type="EMBL" id="RZN72005.1"/>
    </source>
</evidence>